<proteinExistence type="predicted"/>
<reference evidence="1" key="1">
    <citation type="journal article" date="2020" name="Stud. Mycol.">
        <title>101 Dothideomycetes genomes: a test case for predicting lifestyles and emergence of pathogens.</title>
        <authorList>
            <person name="Haridas S."/>
            <person name="Albert R."/>
            <person name="Binder M."/>
            <person name="Bloem J."/>
            <person name="Labutti K."/>
            <person name="Salamov A."/>
            <person name="Andreopoulos B."/>
            <person name="Baker S."/>
            <person name="Barry K."/>
            <person name="Bills G."/>
            <person name="Bluhm B."/>
            <person name="Cannon C."/>
            <person name="Castanera R."/>
            <person name="Culley D."/>
            <person name="Daum C."/>
            <person name="Ezra D."/>
            <person name="Gonzalez J."/>
            <person name="Henrissat B."/>
            <person name="Kuo A."/>
            <person name="Liang C."/>
            <person name="Lipzen A."/>
            <person name="Lutzoni F."/>
            <person name="Magnuson J."/>
            <person name="Mondo S."/>
            <person name="Nolan M."/>
            <person name="Ohm R."/>
            <person name="Pangilinan J."/>
            <person name="Park H.-J."/>
            <person name="Ramirez L."/>
            <person name="Alfaro M."/>
            <person name="Sun H."/>
            <person name="Tritt A."/>
            <person name="Yoshinaga Y."/>
            <person name="Zwiers L.-H."/>
            <person name="Turgeon B."/>
            <person name="Goodwin S."/>
            <person name="Spatafora J."/>
            <person name="Crous P."/>
            <person name="Grigoriev I."/>
        </authorList>
    </citation>
    <scope>NUCLEOTIDE SEQUENCE</scope>
    <source>
        <strain evidence="1">SCOH1-5</strain>
    </source>
</reference>
<accession>A0A6A6FVU9</accession>
<sequence>MHARAFGEWDFWNGWNLRQDGITTCRPPDAGVVTRRGSTLLYFIPDPLRGRWLFS</sequence>
<dbReference type="Proteomes" id="UP000799539">
    <property type="component" value="Unassembled WGS sequence"/>
</dbReference>
<keyword evidence="2" id="KW-1185">Reference proteome</keyword>
<dbReference type="EMBL" id="ML992662">
    <property type="protein sequence ID" value="KAF2217553.1"/>
    <property type="molecule type" value="Genomic_DNA"/>
</dbReference>
<gene>
    <name evidence="1" type="ORF">CERZMDRAFT_89551</name>
</gene>
<protein>
    <submittedName>
        <fullName evidence="1">Uncharacterized protein</fullName>
    </submittedName>
</protein>
<organism evidence="1 2">
    <name type="scientific">Cercospora zeae-maydis SCOH1-5</name>
    <dbReference type="NCBI Taxonomy" id="717836"/>
    <lineage>
        <taxon>Eukaryota</taxon>
        <taxon>Fungi</taxon>
        <taxon>Dikarya</taxon>
        <taxon>Ascomycota</taxon>
        <taxon>Pezizomycotina</taxon>
        <taxon>Dothideomycetes</taxon>
        <taxon>Dothideomycetidae</taxon>
        <taxon>Mycosphaerellales</taxon>
        <taxon>Mycosphaerellaceae</taxon>
        <taxon>Cercospora</taxon>
    </lineage>
</organism>
<dbReference type="AlphaFoldDB" id="A0A6A6FVU9"/>
<evidence type="ECO:0000313" key="1">
    <source>
        <dbReference type="EMBL" id="KAF2217553.1"/>
    </source>
</evidence>
<name>A0A6A6FVU9_9PEZI</name>
<evidence type="ECO:0000313" key="2">
    <source>
        <dbReference type="Proteomes" id="UP000799539"/>
    </source>
</evidence>